<reference evidence="3" key="1">
    <citation type="journal article" date="2019" name="Int. J. Syst. Evol. Microbiol.">
        <title>The Global Catalogue of Microorganisms (GCM) 10K type strain sequencing project: providing services to taxonomists for standard genome sequencing and annotation.</title>
        <authorList>
            <consortium name="The Broad Institute Genomics Platform"/>
            <consortium name="The Broad Institute Genome Sequencing Center for Infectious Disease"/>
            <person name="Wu L."/>
            <person name="Ma J."/>
        </authorList>
    </citation>
    <scope>NUCLEOTIDE SEQUENCE [LARGE SCALE GENOMIC DNA]</scope>
    <source>
        <strain evidence="3">CGMCC 1.18518</strain>
    </source>
</reference>
<evidence type="ECO:0000313" key="3">
    <source>
        <dbReference type="Proteomes" id="UP001596230"/>
    </source>
</evidence>
<comment type="caution">
    <text evidence="2">The sequence shown here is derived from an EMBL/GenBank/DDBJ whole genome shotgun (WGS) entry which is preliminary data.</text>
</comment>
<dbReference type="GO" id="GO:0016746">
    <property type="term" value="F:acyltransferase activity"/>
    <property type="evidence" value="ECO:0007669"/>
    <property type="project" value="UniProtKB-KW"/>
</dbReference>
<dbReference type="Pfam" id="PF00583">
    <property type="entry name" value="Acetyltransf_1"/>
    <property type="match status" value="1"/>
</dbReference>
<organism evidence="2 3">
    <name type="scientific">Tatumella terrea</name>
    <dbReference type="NCBI Taxonomy" id="419007"/>
    <lineage>
        <taxon>Bacteria</taxon>
        <taxon>Pseudomonadati</taxon>
        <taxon>Pseudomonadota</taxon>
        <taxon>Gammaproteobacteria</taxon>
        <taxon>Enterobacterales</taxon>
        <taxon>Erwiniaceae</taxon>
        <taxon>Tatumella</taxon>
    </lineage>
</organism>
<name>A0ABW1VVE4_9GAMM</name>
<dbReference type="InterPro" id="IPR016181">
    <property type="entry name" value="Acyl_CoA_acyltransferase"/>
</dbReference>
<keyword evidence="2" id="KW-0012">Acyltransferase</keyword>
<dbReference type="RefSeq" id="WP_385946569.1">
    <property type="nucleotide sequence ID" value="NZ_JBHSUB010000005.1"/>
</dbReference>
<sequence length="141" mass="15997">MQFTVTTKVSDEERDALFAGLRGYNLQFLDPGRMGQSGIFSRRDNGEITGGLMASRKGLWFCIDYLWVTEDCRGQGLASQLIARAEAEAVRHGCRYAQVDTFSFQALPFYTGRGYTLKMTLEDFPEEGMQRHYLTKSLECP</sequence>
<dbReference type="EMBL" id="JBHSUB010000005">
    <property type="protein sequence ID" value="MFC6377263.1"/>
    <property type="molecule type" value="Genomic_DNA"/>
</dbReference>
<evidence type="ECO:0000259" key="1">
    <source>
        <dbReference type="PROSITE" id="PS51186"/>
    </source>
</evidence>
<gene>
    <name evidence="2" type="ORF">ACFP9W_04000</name>
</gene>
<dbReference type="CDD" id="cd04301">
    <property type="entry name" value="NAT_SF"/>
    <property type="match status" value="1"/>
</dbReference>
<dbReference type="EC" id="2.3.-.-" evidence="2"/>
<dbReference type="SUPFAM" id="SSF55729">
    <property type="entry name" value="Acyl-CoA N-acyltransferases (Nat)"/>
    <property type="match status" value="1"/>
</dbReference>
<keyword evidence="2" id="KW-0808">Transferase</keyword>
<dbReference type="Proteomes" id="UP001596230">
    <property type="component" value="Unassembled WGS sequence"/>
</dbReference>
<dbReference type="PROSITE" id="PS51186">
    <property type="entry name" value="GNAT"/>
    <property type="match status" value="1"/>
</dbReference>
<dbReference type="Gene3D" id="3.40.630.30">
    <property type="match status" value="1"/>
</dbReference>
<dbReference type="InterPro" id="IPR000182">
    <property type="entry name" value="GNAT_dom"/>
</dbReference>
<accession>A0ABW1VVE4</accession>
<protein>
    <submittedName>
        <fullName evidence="2">GNAT family N-acetyltransferase</fullName>
        <ecNumber evidence="2">2.3.-.-</ecNumber>
    </submittedName>
</protein>
<proteinExistence type="predicted"/>
<feature type="domain" description="N-acetyltransferase" evidence="1">
    <location>
        <begin position="1"/>
        <end position="139"/>
    </location>
</feature>
<keyword evidence="3" id="KW-1185">Reference proteome</keyword>
<evidence type="ECO:0000313" key="2">
    <source>
        <dbReference type="EMBL" id="MFC6377263.1"/>
    </source>
</evidence>